<feature type="region of interest" description="Disordered" evidence="4">
    <location>
        <begin position="1"/>
        <end position="53"/>
    </location>
</feature>
<dbReference type="SUPFAM" id="SSF52833">
    <property type="entry name" value="Thioredoxin-like"/>
    <property type="match status" value="1"/>
</dbReference>
<protein>
    <submittedName>
        <fullName evidence="6">23323_t:CDS:1</fullName>
    </submittedName>
</protein>
<keyword evidence="3" id="KW-0175">Coiled coil</keyword>
<dbReference type="Gene3D" id="3.40.30.10">
    <property type="entry name" value="Glutaredoxin"/>
    <property type="match status" value="1"/>
</dbReference>
<comment type="similarity">
    <text evidence="1">Belongs to the phosducin family.</text>
</comment>
<gene>
    <name evidence="6" type="ORF">CPELLU_LOCUS14352</name>
</gene>
<keyword evidence="7" id="KW-1185">Reference proteome</keyword>
<dbReference type="CDD" id="cd02987">
    <property type="entry name" value="Phd_like_Phd"/>
    <property type="match status" value="1"/>
</dbReference>
<evidence type="ECO:0000313" key="6">
    <source>
        <dbReference type="EMBL" id="CAG8745513.1"/>
    </source>
</evidence>
<reference evidence="6" key="1">
    <citation type="submission" date="2021-06" db="EMBL/GenBank/DDBJ databases">
        <authorList>
            <person name="Kallberg Y."/>
            <person name="Tangrot J."/>
            <person name="Rosling A."/>
        </authorList>
    </citation>
    <scope>NUCLEOTIDE SEQUENCE</scope>
    <source>
        <strain evidence="6">FL966</strain>
    </source>
</reference>
<sequence length="285" mass="32686">MDPLVESLLKTSLDDNPEGSDNSDDDSSKINNELGLDQFSLLQHGGRQTGPKGVLADHEYHKQYTQQQKSASIVAYNERMLSKAPVTTTYREDELNKALEEDLKDLENISSDEEEKQALKKYREQRLRELKEIENQKVNKKRYGTLREISSNQYVKAIDDEAPDVCVIVHLYENSIPQCRLLNECLTHLARKFFNSKFLRILAHDLDFDLIGLPAILVYKNGKLIANLVKITDEIGETNFDSDTVEKVLLRFVFKLLLRNVSLMPYIETSLCRYGALNLTESINE</sequence>
<evidence type="ECO:0000256" key="4">
    <source>
        <dbReference type="SAM" id="MobiDB-lite"/>
    </source>
</evidence>
<dbReference type="InterPro" id="IPR051499">
    <property type="entry name" value="Phosducin-like_reg"/>
</dbReference>
<dbReference type="Proteomes" id="UP000789759">
    <property type="component" value="Unassembled WGS sequence"/>
</dbReference>
<dbReference type="Gene3D" id="1.10.168.10">
    <property type="entry name" value="Phosducin, domain 2"/>
    <property type="match status" value="1"/>
</dbReference>
<dbReference type="GO" id="GO:0008277">
    <property type="term" value="P:regulation of G protein-coupled receptor signaling pathway"/>
    <property type="evidence" value="ECO:0007669"/>
    <property type="project" value="InterPro"/>
</dbReference>
<feature type="compositionally biased region" description="Acidic residues" evidence="4">
    <location>
        <begin position="15"/>
        <end position="25"/>
    </location>
</feature>
<dbReference type="PANTHER" id="PTHR46052">
    <property type="entry name" value="PHOSDUCIN-LIKE PROTEIN"/>
    <property type="match status" value="1"/>
</dbReference>
<comment type="caution">
    <text evidence="6">The sequence shown here is derived from an EMBL/GenBank/DDBJ whole genome shotgun (WGS) entry which is preliminary data.</text>
</comment>
<evidence type="ECO:0000256" key="2">
    <source>
        <dbReference type="ARBA" id="ARBA00022553"/>
    </source>
</evidence>
<keyword evidence="2" id="KW-0597">Phosphoprotein</keyword>
<evidence type="ECO:0000256" key="3">
    <source>
        <dbReference type="SAM" id="Coils"/>
    </source>
</evidence>
<proteinExistence type="inferred from homology"/>
<evidence type="ECO:0000259" key="5">
    <source>
        <dbReference type="Pfam" id="PF02114"/>
    </source>
</evidence>
<feature type="coiled-coil region" evidence="3">
    <location>
        <begin position="96"/>
        <end position="139"/>
    </location>
</feature>
<dbReference type="InterPro" id="IPR001200">
    <property type="entry name" value="Phosducin"/>
</dbReference>
<dbReference type="EMBL" id="CAJVQA010016868">
    <property type="protein sequence ID" value="CAG8745513.1"/>
    <property type="molecule type" value="Genomic_DNA"/>
</dbReference>
<name>A0A9N9NN18_9GLOM</name>
<feature type="domain" description="Phosducin" evidence="5">
    <location>
        <begin position="47"/>
        <end position="251"/>
    </location>
</feature>
<dbReference type="InterPro" id="IPR023196">
    <property type="entry name" value="Phosducin_N_dom_sf"/>
</dbReference>
<dbReference type="Pfam" id="PF02114">
    <property type="entry name" value="Phosducin"/>
    <property type="match status" value="1"/>
</dbReference>
<evidence type="ECO:0000313" key="7">
    <source>
        <dbReference type="Proteomes" id="UP000789759"/>
    </source>
</evidence>
<dbReference type="PANTHER" id="PTHR46052:SF1">
    <property type="entry name" value="PHOSDUCIN-LIKE PROTEIN"/>
    <property type="match status" value="1"/>
</dbReference>
<dbReference type="InterPro" id="IPR036249">
    <property type="entry name" value="Thioredoxin-like_sf"/>
</dbReference>
<dbReference type="AlphaFoldDB" id="A0A9N9NN18"/>
<dbReference type="PRINTS" id="PR00677">
    <property type="entry name" value="PHOSDUCIN"/>
</dbReference>
<accession>A0A9N9NN18</accession>
<dbReference type="OrthoDB" id="70588at2759"/>
<organism evidence="6 7">
    <name type="scientific">Cetraspora pellucida</name>
    <dbReference type="NCBI Taxonomy" id="1433469"/>
    <lineage>
        <taxon>Eukaryota</taxon>
        <taxon>Fungi</taxon>
        <taxon>Fungi incertae sedis</taxon>
        <taxon>Mucoromycota</taxon>
        <taxon>Glomeromycotina</taxon>
        <taxon>Glomeromycetes</taxon>
        <taxon>Diversisporales</taxon>
        <taxon>Gigasporaceae</taxon>
        <taxon>Cetraspora</taxon>
    </lineage>
</organism>
<dbReference type="InterPro" id="IPR024253">
    <property type="entry name" value="Phosducin_thioredoxin-like_dom"/>
</dbReference>
<evidence type="ECO:0000256" key="1">
    <source>
        <dbReference type="ARBA" id="ARBA00009686"/>
    </source>
</evidence>